<sequence>MATKAVNAKSQTVAARVPHEVMNNVEAVKMPGESTGQFVTAALKREVEYRQRRKAKEQE</sequence>
<dbReference type="AlphaFoldDB" id="A0A066RFT2"/>
<name>A0A066RFT2_ECOLX</name>
<dbReference type="RefSeq" id="WP_000201462.1">
    <property type="nucleotide sequence ID" value="NZ_AP022261.1"/>
</dbReference>
<dbReference type="Proteomes" id="UP000840371">
    <property type="component" value="Unassembled WGS sequence"/>
</dbReference>
<dbReference type="EMBL" id="DABGKZ010000001">
    <property type="protein sequence ID" value="HAJ5148516.1"/>
    <property type="molecule type" value="Genomic_DNA"/>
</dbReference>
<accession>A0A066RFT2</accession>
<comment type="caution">
    <text evidence="1">The sequence shown here is derived from an EMBL/GenBank/DDBJ whole genome shotgun (WGS) entry which is preliminary data.</text>
</comment>
<evidence type="ECO:0000313" key="1">
    <source>
        <dbReference type="EMBL" id="HAJ5148516.1"/>
    </source>
</evidence>
<reference evidence="1" key="1">
    <citation type="journal article" date="2018" name="Genome Biol.">
        <title>SKESA: strategic k-mer extension for scrupulous assemblies.</title>
        <authorList>
            <person name="Souvorov A."/>
            <person name="Agarwala R."/>
            <person name="Lipman D.J."/>
        </authorList>
    </citation>
    <scope>NUCLEOTIDE SEQUENCE [LARGE SCALE GENOMIC DNA]</scope>
    <source>
        <strain evidence="1">Ecoli[ST-219]</strain>
        <strain>ecoli[ST-219]</strain>
    </source>
</reference>
<reference evidence="1" key="2">
    <citation type="submission" date="2019-11" db="EMBL/GenBank/DDBJ databases">
        <authorList>
            <consortium name="NCBI Pathogen Detection Project"/>
        </authorList>
    </citation>
    <scope>NUCLEOTIDE SEQUENCE</scope>
    <source>
        <strain evidence="1">Ecoli[ST-219]</strain>
    </source>
</reference>
<organism evidence="1">
    <name type="scientific">Escherichia coli</name>
    <dbReference type="NCBI Taxonomy" id="562"/>
    <lineage>
        <taxon>Bacteria</taxon>
        <taxon>Pseudomonadati</taxon>
        <taxon>Pseudomonadota</taxon>
        <taxon>Gammaproteobacteria</taxon>
        <taxon>Enterobacterales</taxon>
        <taxon>Enterobacteriaceae</taxon>
        <taxon>Escherichia</taxon>
    </lineage>
</organism>
<gene>
    <name evidence="1" type="ORF">HLZ50_00630</name>
</gene>
<protein>
    <submittedName>
        <fullName evidence="1">Uncharacterized protein</fullName>
    </submittedName>
</protein>
<dbReference type="NCBIfam" id="NF041551">
    <property type="entry name" value="YlcI_YnfO_N"/>
    <property type="match status" value="1"/>
</dbReference>
<proteinExistence type="predicted"/>